<keyword evidence="1" id="KW-1133">Transmembrane helix</keyword>
<accession>A0A645EC32</accession>
<gene>
    <name evidence="2" type="ORF">SDC9_145518</name>
</gene>
<protein>
    <submittedName>
        <fullName evidence="2">Uncharacterized protein</fullName>
    </submittedName>
</protein>
<evidence type="ECO:0000313" key="2">
    <source>
        <dbReference type="EMBL" id="MPM98333.1"/>
    </source>
</evidence>
<feature type="transmembrane region" description="Helical" evidence="1">
    <location>
        <begin position="60"/>
        <end position="81"/>
    </location>
</feature>
<organism evidence="2">
    <name type="scientific">bioreactor metagenome</name>
    <dbReference type="NCBI Taxonomy" id="1076179"/>
    <lineage>
        <taxon>unclassified sequences</taxon>
        <taxon>metagenomes</taxon>
        <taxon>ecological metagenomes</taxon>
    </lineage>
</organism>
<sequence>MKFTLPLIPDTVSEYVFSGAALLDADDAVDAVDAVETDELLPPHAANEKTIATAKANARILFIFFASCFWFSFFHASSFLYTRVYTPLKKTLFSTVVVCNWLDHSQLHCYNIAEIEHQHAFLPKEK</sequence>
<name>A0A645EC32_9ZZZZ</name>
<reference evidence="2" key="1">
    <citation type="submission" date="2019-08" db="EMBL/GenBank/DDBJ databases">
        <authorList>
            <person name="Kucharzyk K."/>
            <person name="Murdoch R.W."/>
            <person name="Higgins S."/>
            <person name="Loffler F."/>
        </authorList>
    </citation>
    <scope>NUCLEOTIDE SEQUENCE</scope>
</reference>
<proteinExistence type="predicted"/>
<keyword evidence="1" id="KW-0472">Membrane</keyword>
<dbReference type="EMBL" id="VSSQ01044506">
    <property type="protein sequence ID" value="MPM98333.1"/>
    <property type="molecule type" value="Genomic_DNA"/>
</dbReference>
<keyword evidence="1" id="KW-0812">Transmembrane</keyword>
<evidence type="ECO:0000256" key="1">
    <source>
        <dbReference type="SAM" id="Phobius"/>
    </source>
</evidence>
<dbReference type="AlphaFoldDB" id="A0A645EC32"/>
<comment type="caution">
    <text evidence="2">The sequence shown here is derived from an EMBL/GenBank/DDBJ whole genome shotgun (WGS) entry which is preliminary data.</text>
</comment>